<reference evidence="1 2" key="1">
    <citation type="submission" date="2019-03" db="EMBL/GenBank/DDBJ databases">
        <title>Single cell metagenomics reveals metabolic interactions within the superorganism composed of flagellate Streblomastix strix and complex community of Bacteroidetes bacteria on its surface.</title>
        <authorList>
            <person name="Treitli S.C."/>
            <person name="Kolisko M."/>
            <person name="Husnik F."/>
            <person name="Keeling P."/>
            <person name="Hampl V."/>
        </authorList>
    </citation>
    <scope>NUCLEOTIDE SEQUENCE [LARGE SCALE GENOMIC DNA]</scope>
    <source>
        <strain evidence="1">ST1C</strain>
    </source>
</reference>
<dbReference type="EMBL" id="SNRW01011123">
    <property type="protein sequence ID" value="KAA6375586.1"/>
    <property type="molecule type" value="Genomic_DNA"/>
</dbReference>
<organism evidence="1 2">
    <name type="scientific">Streblomastix strix</name>
    <dbReference type="NCBI Taxonomy" id="222440"/>
    <lineage>
        <taxon>Eukaryota</taxon>
        <taxon>Metamonada</taxon>
        <taxon>Preaxostyla</taxon>
        <taxon>Oxymonadida</taxon>
        <taxon>Streblomastigidae</taxon>
        <taxon>Streblomastix</taxon>
    </lineage>
</organism>
<accession>A0A5J4UXY1</accession>
<dbReference type="Proteomes" id="UP000324800">
    <property type="component" value="Unassembled WGS sequence"/>
</dbReference>
<dbReference type="AlphaFoldDB" id="A0A5J4UXY1"/>
<evidence type="ECO:0000313" key="1">
    <source>
        <dbReference type="EMBL" id="KAA6375586.1"/>
    </source>
</evidence>
<protein>
    <recommendedName>
        <fullName evidence="3">Right handed beta helix domain-containing protein</fullName>
    </recommendedName>
</protein>
<dbReference type="SUPFAM" id="SSF51126">
    <property type="entry name" value="Pectin lyase-like"/>
    <property type="match status" value="1"/>
</dbReference>
<dbReference type="InterPro" id="IPR011050">
    <property type="entry name" value="Pectin_lyase_fold/virulence"/>
</dbReference>
<proteinExistence type="predicted"/>
<feature type="non-terminal residue" evidence="1">
    <location>
        <position position="639"/>
    </location>
</feature>
<evidence type="ECO:0000313" key="2">
    <source>
        <dbReference type="Proteomes" id="UP000324800"/>
    </source>
</evidence>
<evidence type="ECO:0008006" key="3">
    <source>
        <dbReference type="Google" id="ProtNLM"/>
    </source>
</evidence>
<comment type="caution">
    <text evidence="1">The sequence shown here is derived from an EMBL/GenBank/DDBJ whole genome shotgun (WGS) entry which is preliminary data.</text>
</comment>
<sequence length="639" mass="69764">MQQQDKPYTTHQDDIIVSGIGNQTTFTNCTFSKINYDGDGAAFKANISYGGKLSINDTEFIECKGNNSFGGTIDLYIINEGYVTILNSLFYQCQSGYGGGISLYINNGGQITISNSTFDQCKSNYEGGGICSFVQERTSILELIDVLFENCSTIGYQGEGGGILVRLQYRAQLIMSENCRFKNCYCNYNDHYHNNGGGCSVYSYGSCIILLTGQTEFDYCSSQYGGGLSVDLLGGGEASISNSFFYQCEAYNGGGIFVSILEGGYIIINESCYFFNCTSFDGGGIYLEGIYYYNNIQITGQIQFEECQSSKGSGGGIYSYIFDGTLNIEDTTFDNCTSSQPGDGGALALIQRDFVIISITNSSFINCKTISNPLEQSFGWGGAINIQFNITASNLNESNFLMRDLKFIECSAVNSIGNNIHIMSVNTLSTGEAIKNKNLLTVKDLSNPPNLISDLYTSVSYAYDYMGINQSFSSYQSTDLNLHNPLFEQSFTSNVPNPTYIDSINGKDIKFCGQQSSMCQTIKYAINRNPTSLSGNPPPDTNYSIIMTSNTNLDTNIQINSTTLNTGYIIIKSDGYSPEAGNDIYIKRLISTSSFNSSLFTISETGDLSLLGLHFDNLNPSSTNALMSITSSDNTQQAK</sequence>
<gene>
    <name evidence="1" type="ORF">EZS28_028887</name>
</gene>
<name>A0A5J4UXY1_9EUKA</name>